<reference evidence="2 3" key="1">
    <citation type="submission" date="2024-04" db="EMBL/GenBank/DDBJ databases">
        <title>Tritrichomonas musculus Genome.</title>
        <authorList>
            <person name="Alves-Ferreira E."/>
            <person name="Grigg M."/>
            <person name="Lorenzi H."/>
            <person name="Galac M."/>
        </authorList>
    </citation>
    <scope>NUCLEOTIDE SEQUENCE [LARGE SCALE GENOMIC DNA]</scope>
    <source>
        <strain evidence="2 3">EAF2021</strain>
    </source>
</reference>
<evidence type="ECO:0000313" key="3">
    <source>
        <dbReference type="Proteomes" id="UP001470230"/>
    </source>
</evidence>
<feature type="region of interest" description="Disordered" evidence="1">
    <location>
        <begin position="213"/>
        <end position="247"/>
    </location>
</feature>
<keyword evidence="3" id="KW-1185">Reference proteome</keyword>
<feature type="compositionally biased region" description="Polar residues" evidence="1">
    <location>
        <begin position="213"/>
        <end position="233"/>
    </location>
</feature>
<evidence type="ECO:0000313" key="2">
    <source>
        <dbReference type="EMBL" id="KAK8847101.1"/>
    </source>
</evidence>
<dbReference type="EMBL" id="JAPFFF010000028">
    <property type="protein sequence ID" value="KAK8847101.1"/>
    <property type="molecule type" value="Genomic_DNA"/>
</dbReference>
<gene>
    <name evidence="2" type="ORF">M9Y10_019681</name>
</gene>
<accession>A0ABR2HHX0</accession>
<protein>
    <submittedName>
        <fullName evidence="2">Uncharacterized protein</fullName>
    </submittedName>
</protein>
<sequence length="247" mass="27743">MRTKQTALPQIAAAAGGRYNAVLMEDTHRKLLNLLSQKFVKTDYSGASRDIERIVLIDIKREGYEAMQSLVNDVKENNSRSQDSLAILKAISEYDRSQIIKKNLKPFRIPQGRNVQIPHSVKVLFDADSINLEDIVKYEGKIKAACNLSDDFFTKAVQTNSRFSNYGGLIYPPPPQFQPQAPIFNVPNPYANITPNAPPRSMYPSASTQILYPPSSMTANGPRNTNVQYYQNPPFQPPDVRPGTAYY</sequence>
<evidence type="ECO:0000256" key="1">
    <source>
        <dbReference type="SAM" id="MobiDB-lite"/>
    </source>
</evidence>
<organism evidence="2 3">
    <name type="scientific">Tritrichomonas musculus</name>
    <dbReference type="NCBI Taxonomy" id="1915356"/>
    <lineage>
        <taxon>Eukaryota</taxon>
        <taxon>Metamonada</taxon>
        <taxon>Parabasalia</taxon>
        <taxon>Tritrichomonadida</taxon>
        <taxon>Tritrichomonadidae</taxon>
        <taxon>Tritrichomonas</taxon>
    </lineage>
</organism>
<dbReference type="Proteomes" id="UP001470230">
    <property type="component" value="Unassembled WGS sequence"/>
</dbReference>
<proteinExistence type="predicted"/>
<comment type="caution">
    <text evidence="2">The sequence shown here is derived from an EMBL/GenBank/DDBJ whole genome shotgun (WGS) entry which is preliminary data.</text>
</comment>
<name>A0ABR2HHX0_9EUKA</name>